<accession>A0ABQ5BBS3</accession>
<evidence type="ECO:0000313" key="1">
    <source>
        <dbReference type="EMBL" id="GJT12275.1"/>
    </source>
</evidence>
<gene>
    <name evidence="1" type="ORF">Tco_0859317</name>
</gene>
<sequence>MPTTHVAKKDAPMPHDSPLLKTYGAAYTKLIMKVKKLEHKVKSIKARRKVRLVISDNEDDLEDPSKQGRKIAQIEEDKGITLVHMGVQTQGRSDEDLMYETGVYDYPKGFTGPSVSVTTAGAGVSTARVIPKEVSTAEPDMDVTLTEALLDLLMSGKKNSPKPKARGISFQDPKEVARRESNEELTLRLYAKEQAEFERLQKERAAQEEASRAAIYEEIDNIQAMIKADEQLVARVQA</sequence>
<proteinExistence type="predicted"/>
<reference evidence="1" key="1">
    <citation type="journal article" date="2022" name="Int. J. Mol. Sci.">
        <title>Draft Genome of Tanacetum Coccineum: Genomic Comparison of Closely Related Tanacetum-Family Plants.</title>
        <authorList>
            <person name="Yamashiro T."/>
            <person name="Shiraishi A."/>
            <person name="Nakayama K."/>
            <person name="Satake H."/>
        </authorList>
    </citation>
    <scope>NUCLEOTIDE SEQUENCE</scope>
</reference>
<dbReference type="EMBL" id="BQNB010013134">
    <property type="protein sequence ID" value="GJT12275.1"/>
    <property type="molecule type" value="Genomic_DNA"/>
</dbReference>
<evidence type="ECO:0000313" key="2">
    <source>
        <dbReference type="Proteomes" id="UP001151760"/>
    </source>
</evidence>
<reference evidence="1" key="2">
    <citation type="submission" date="2022-01" db="EMBL/GenBank/DDBJ databases">
        <authorList>
            <person name="Yamashiro T."/>
            <person name="Shiraishi A."/>
            <person name="Satake H."/>
            <person name="Nakayama K."/>
        </authorList>
    </citation>
    <scope>NUCLEOTIDE SEQUENCE</scope>
</reference>
<protein>
    <submittedName>
        <fullName evidence="1">Uncharacterized protein</fullName>
    </submittedName>
</protein>
<organism evidence="1 2">
    <name type="scientific">Tanacetum coccineum</name>
    <dbReference type="NCBI Taxonomy" id="301880"/>
    <lineage>
        <taxon>Eukaryota</taxon>
        <taxon>Viridiplantae</taxon>
        <taxon>Streptophyta</taxon>
        <taxon>Embryophyta</taxon>
        <taxon>Tracheophyta</taxon>
        <taxon>Spermatophyta</taxon>
        <taxon>Magnoliopsida</taxon>
        <taxon>eudicotyledons</taxon>
        <taxon>Gunneridae</taxon>
        <taxon>Pentapetalae</taxon>
        <taxon>asterids</taxon>
        <taxon>campanulids</taxon>
        <taxon>Asterales</taxon>
        <taxon>Asteraceae</taxon>
        <taxon>Asteroideae</taxon>
        <taxon>Anthemideae</taxon>
        <taxon>Anthemidinae</taxon>
        <taxon>Tanacetum</taxon>
    </lineage>
</organism>
<dbReference type="Proteomes" id="UP001151760">
    <property type="component" value="Unassembled WGS sequence"/>
</dbReference>
<comment type="caution">
    <text evidence="1">The sequence shown here is derived from an EMBL/GenBank/DDBJ whole genome shotgun (WGS) entry which is preliminary data.</text>
</comment>
<keyword evidence="2" id="KW-1185">Reference proteome</keyword>
<name>A0ABQ5BBS3_9ASTR</name>